<protein>
    <submittedName>
        <fullName evidence="3">Aldo/keto reductase</fullName>
    </submittedName>
</protein>
<evidence type="ECO:0000313" key="3">
    <source>
        <dbReference type="EMBL" id="OJG45660.1"/>
    </source>
</evidence>
<dbReference type="InterPro" id="IPR023210">
    <property type="entry name" value="NADP_OxRdtase_dom"/>
</dbReference>
<keyword evidence="4" id="KW-1185">Reference proteome</keyword>
<accession>A0A1L8TN06</accession>
<reference evidence="3 4" key="1">
    <citation type="submission" date="2014-12" db="EMBL/GenBank/DDBJ databases">
        <title>Draft genome sequences of 29 type strains of Enterococci.</title>
        <authorList>
            <person name="Zhong Z."/>
            <person name="Sun Z."/>
            <person name="Liu W."/>
            <person name="Zhang W."/>
            <person name="Zhang H."/>
        </authorList>
    </citation>
    <scope>NUCLEOTIDE SEQUENCE [LARGE SCALE GENOMIC DNA]</scope>
    <source>
        <strain evidence="3 4">DSM 17122</strain>
    </source>
</reference>
<dbReference type="Gene3D" id="3.20.20.100">
    <property type="entry name" value="NADP-dependent oxidoreductase domain"/>
    <property type="match status" value="1"/>
</dbReference>
<dbReference type="GO" id="GO:0005737">
    <property type="term" value="C:cytoplasm"/>
    <property type="evidence" value="ECO:0007669"/>
    <property type="project" value="TreeGrafter"/>
</dbReference>
<evidence type="ECO:0000256" key="1">
    <source>
        <dbReference type="ARBA" id="ARBA00023002"/>
    </source>
</evidence>
<proteinExistence type="predicted"/>
<dbReference type="EMBL" id="JXKQ01000005">
    <property type="protein sequence ID" value="OJG45660.1"/>
    <property type="molecule type" value="Genomic_DNA"/>
</dbReference>
<dbReference type="SUPFAM" id="SSF51430">
    <property type="entry name" value="NAD(P)-linked oxidoreductase"/>
    <property type="match status" value="1"/>
</dbReference>
<dbReference type="InterPro" id="IPR050791">
    <property type="entry name" value="Aldo-Keto_reductase"/>
</dbReference>
<dbReference type="STRING" id="249189.RV04_GL001949"/>
<dbReference type="PANTHER" id="PTHR43625">
    <property type="entry name" value="AFLATOXIN B1 ALDEHYDE REDUCTASE"/>
    <property type="match status" value="1"/>
</dbReference>
<sequence>MKRGVILMDATNFGLGCMGMQLKDKTENIAVIDTALDNGVTFLNTGDFYSSGESEMVLGEALKGKNRASYTLSVKFGGLMKPQGGMYGLDVHPDHIKNYLTHSLKRLQLDYIDLYQPCRIDGAIPIEETIGAISDLVKEGYVRNIGISEVDAETLRRANSVHPIEYVEMDYSLFNRSIEQELLPTAHELGIKVVAFGLLAHGLLKDSWTRERVSQMTQTDFAPTGIFEKQNLRRNIELIEDLRIIAQEKNVSIPQLAFAWAETKNPAMLSLIGASRRTSFEDSFKARNLMLTDTDINRIEAAVPADKIAGNSMRNIKFLNGKMILK</sequence>
<dbReference type="AlphaFoldDB" id="A0A1L8TN06"/>
<dbReference type="GO" id="GO:0016491">
    <property type="term" value="F:oxidoreductase activity"/>
    <property type="evidence" value="ECO:0007669"/>
    <property type="project" value="UniProtKB-KW"/>
</dbReference>
<evidence type="ECO:0000313" key="4">
    <source>
        <dbReference type="Proteomes" id="UP000182077"/>
    </source>
</evidence>
<gene>
    <name evidence="3" type="ORF">RV04_GL001949</name>
</gene>
<dbReference type="Pfam" id="PF00248">
    <property type="entry name" value="Aldo_ket_red"/>
    <property type="match status" value="1"/>
</dbReference>
<name>A0A1L8TN06_9ENTE</name>
<comment type="caution">
    <text evidence="3">The sequence shown here is derived from an EMBL/GenBank/DDBJ whole genome shotgun (WGS) entry which is preliminary data.</text>
</comment>
<dbReference type="Proteomes" id="UP000182077">
    <property type="component" value="Unassembled WGS sequence"/>
</dbReference>
<feature type="domain" description="NADP-dependent oxidoreductase" evidence="2">
    <location>
        <begin position="14"/>
        <end position="302"/>
    </location>
</feature>
<keyword evidence="1" id="KW-0560">Oxidoreductase</keyword>
<evidence type="ECO:0000259" key="2">
    <source>
        <dbReference type="Pfam" id="PF00248"/>
    </source>
</evidence>
<dbReference type="PANTHER" id="PTHR43625:SF40">
    <property type="entry name" value="ALDO-KETO REDUCTASE YAKC [NADP(+)]"/>
    <property type="match status" value="1"/>
</dbReference>
<dbReference type="InterPro" id="IPR036812">
    <property type="entry name" value="NAD(P)_OxRdtase_dom_sf"/>
</dbReference>
<organism evidence="3 4">
    <name type="scientific">Enterococcus hermanniensis</name>
    <dbReference type="NCBI Taxonomy" id="249189"/>
    <lineage>
        <taxon>Bacteria</taxon>
        <taxon>Bacillati</taxon>
        <taxon>Bacillota</taxon>
        <taxon>Bacilli</taxon>
        <taxon>Lactobacillales</taxon>
        <taxon>Enterococcaceae</taxon>
        <taxon>Enterococcus</taxon>
    </lineage>
</organism>